<dbReference type="Gene3D" id="1.10.1740.10">
    <property type="match status" value="1"/>
</dbReference>
<feature type="domain" description="RNA polymerase sigma-70 region 2" evidence="1">
    <location>
        <begin position="21"/>
        <end position="56"/>
    </location>
</feature>
<sequence length="69" mass="7910">MIMTVISALEGEDDKAFMVSLYQDYYGLVRKTVYNITHDADNAEDLINDIFIKLIEESVRKVKTLGSHK</sequence>
<gene>
    <name evidence="2" type="ORF">SAMN05660706_1683</name>
</gene>
<evidence type="ECO:0000313" key="3">
    <source>
        <dbReference type="Proteomes" id="UP000199584"/>
    </source>
</evidence>
<proteinExistence type="predicted"/>
<keyword evidence="3" id="KW-1185">Reference proteome</keyword>
<protein>
    <submittedName>
        <fullName evidence="2">Sigma-70 region 2</fullName>
    </submittedName>
</protein>
<dbReference type="Pfam" id="PF04542">
    <property type="entry name" value="Sigma70_r2"/>
    <property type="match status" value="1"/>
</dbReference>
<evidence type="ECO:0000259" key="1">
    <source>
        <dbReference type="Pfam" id="PF04542"/>
    </source>
</evidence>
<accession>A0A1I6ELV6</accession>
<dbReference type="InterPro" id="IPR013325">
    <property type="entry name" value="RNA_pol_sigma_r2"/>
</dbReference>
<dbReference type="GO" id="GO:0003700">
    <property type="term" value="F:DNA-binding transcription factor activity"/>
    <property type="evidence" value="ECO:0007669"/>
    <property type="project" value="InterPro"/>
</dbReference>
<dbReference type="STRING" id="39060.SAMN05660706_1683"/>
<dbReference type="Proteomes" id="UP000199584">
    <property type="component" value="Unassembled WGS sequence"/>
</dbReference>
<evidence type="ECO:0000313" key="2">
    <source>
        <dbReference type="EMBL" id="SFR18756.1"/>
    </source>
</evidence>
<dbReference type="EMBL" id="FOYM01000068">
    <property type="protein sequence ID" value="SFR18756.1"/>
    <property type="molecule type" value="Genomic_DNA"/>
</dbReference>
<dbReference type="RefSeq" id="WP_092488017.1">
    <property type="nucleotide sequence ID" value="NZ_FOYM01000068.1"/>
</dbReference>
<name>A0A1I6ELV6_9FIRM</name>
<dbReference type="InterPro" id="IPR007627">
    <property type="entry name" value="RNA_pol_sigma70_r2"/>
</dbReference>
<reference evidence="3" key="1">
    <citation type="submission" date="2016-10" db="EMBL/GenBank/DDBJ databases">
        <authorList>
            <person name="Varghese N."/>
            <person name="Submissions S."/>
        </authorList>
    </citation>
    <scope>NUCLEOTIDE SEQUENCE [LARGE SCALE GENOMIC DNA]</scope>
    <source>
        <strain evidence="3">DSM 3669</strain>
    </source>
</reference>
<dbReference type="GO" id="GO:0006352">
    <property type="term" value="P:DNA-templated transcription initiation"/>
    <property type="evidence" value="ECO:0007669"/>
    <property type="project" value="InterPro"/>
</dbReference>
<dbReference type="OrthoDB" id="2613570at2"/>
<organism evidence="2 3">
    <name type="scientific">Desulfoscipio geothermicus DSM 3669</name>
    <dbReference type="NCBI Taxonomy" id="1121426"/>
    <lineage>
        <taxon>Bacteria</taxon>
        <taxon>Bacillati</taxon>
        <taxon>Bacillota</taxon>
        <taxon>Clostridia</taxon>
        <taxon>Eubacteriales</taxon>
        <taxon>Desulfallaceae</taxon>
        <taxon>Desulfoscipio</taxon>
    </lineage>
</organism>
<dbReference type="SUPFAM" id="SSF88946">
    <property type="entry name" value="Sigma2 domain of RNA polymerase sigma factors"/>
    <property type="match status" value="1"/>
</dbReference>
<dbReference type="AlphaFoldDB" id="A0A1I6ELV6"/>